<comment type="caution">
    <text evidence="7">The sequence shown here is derived from an EMBL/GenBank/DDBJ whole genome shotgun (WGS) entry which is preliminary data.</text>
</comment>
<organism evidence="7 8">
    <name type="scientific">Puia dinghuensis</name>
    <dbReference type="NCBI Taxonomy" id="1792502"/>
    <lineage>
        <taxon>Bacteria</taxon>
        <taxon>Pseudomonadati</taxon>
        <taxon>Bacteroidota</taxon>
        <taxon>Chitinophagia</taxon>
        <taxon>Chitinophagales</taxon>
        <taxon>Chitinophagaceae</taxon>
        <taxon>Puia</taxon>
    </lineage>
</organism>
<evidence type="ECO:0000259" key="5">
    <source>
        <dbReference type="Pfam" id="PF04542"/>
    </source>
</evidence>
<dbReference type="PANTHER" id="PTHR43133:SF46">
    <property type="entry name" value="RNA POLYMERASE SIGMA-70 FACTOR ECF SUBFAMILY"/>
    <property type="match status" value="1"/>
</dbReference>
<dbReference type="NCBIfam" id="TIGR02937">
    <property type="entry name" value="sigma70-ECF"/>
    <property type="match status" value="1"/>
</dbReference>
<comment type="similarity">
    <text evidence="1">Belongs to the sigma-70 factor family. ECF subfamily.</text>
</comment>
<dbReference type="InterPro" id="IPR039425">
    <property type="entry name" value="RNA_pol_sigma-70-like"/>
</dbReference>
<protein>
    <submittedName>
        <fullName evidence="7">RNA polymerase sigma-70 factor</fullName>
    </submittedName>
</protein>
<reference evidence="7" key="2">
    <citation type="submission" date="2020-09" db="EMBL/GenBank/DDBJ databases">
        <authorList>
            <person name="Sun Q."/>
            <person name="Zhou Y."/>
        </authorList>
    </citation>
    <scope>NUCLEOTIDE SEQUENCE</scope>
    <source>
        <strain evidence="7">CGMCC 1.15448</strain>
    </source>
</reference>
<dbReference type="InterPro" id="IPR013324">
    <property type="entry name" value="RNA_pol_sigma_r3/r4-like"/>
</dbReference>
<dbReference type="Gene3D" id="1.10.1740.10">
    <property type="match status" value="1"/>
</dbReference>
<dbReference type="GO" id="GO:0003677">
    <property type="term" value="F:DNA binding"/>
    <property type="evidence" value="ECO:0007669"/>
    <property type="project" value="InterPro"/>
</dbReference>
<name>A0A8J2XX46_9BACT</name>
<dbReference type="EMBL" id="BMJC01000007">
    <property type="protein sequence ID" value="GGB23959.1"/>
    <property type="molecule type" value="Genomic_DNA"/>
</dbReference>
<evidence type="ECO:0000256" key="4">
    <source>
        <dbReference type="ARBA" id="ARBA00023163"/>
    </source>
</evidence>
<dbReference type="Gene3D" id="1.10.10.10">
    <property type="entry name" value="Winged helix-like DNA-binding domain superfamily/Winged helix DNA-binding domain"/>
    <property type="match status" value="1"/>
</dbReference>
<feature type="domain" description="RNA polymerase sigma-70 region 2" evidence="5">
    <location>
        <begin position="26"/>
        <end position="90"/>
    </location>
</feature>
<dbReference type="Pfam" id="PF04542">
    <property type="entry name" value="Sigma70_r2"/>
    <property type="match status" value="1"/>
</dbReference>
<dbReference type="InterPro" id="IPR036388">
    <property type="entry name" value="WH-like_DNA-bd_sf"/>
</dbReference>
<keyword evidence="8" id="KW-1185">Reference proteome</keyword>
<dbReference type="GO" id="GO:0006352">
    <property type="term" value="P:DNA-templated transcription initiation"/>
    <property type="evidence" value="ECO:0007669"/>
    <property type="project" value="InterPro"/>
</dbReference>
<evidence type="ECO:0000256" key="2">
    <source>
        <dbReference type="ARBA" id="ARBA00023015"/>
    </source>
</evidence>
<reference evidence="7" key="1">
    <citation type="journal article" date="2014" name="Int. J. Syst. Evol. Microbiol.">
        <title>Complete genome sequence of Corynebacterium casei LMG S-19264T (=DSM 44701T), isolated from a smear-ripened cheese.</title>
        <authorList>
            <consortium name="US DOE Joint Genome Institute (JGI-PGF)"/>
            <person name="Walter F."/>
            <person name="Albersmeier A."/>
            <person name="Kalinowski J."/>
            <person name="Ruckert C."/>
        </authorList>
    </citation>
    <scope>NUCLEOTIDE SEQUENCE</scope>
    <source>
        <strain evidence="7">CGMCC 1.15448</strain>
    </source>
</reference>
<evidence type="ECO:0000259" key="6">
    <source>
        <dbReference type="Pfam" id="PF08281"/>
    </source>
</evidence>
<proteinExistence type="inferred from homology"/>
<dbReference type="AlphaFoldDB" id="A0A8J2XX46"/>
<accession>A0A8J2XX46</accession>
<dbReference type="InterPro" id="IPR007627">
    <property type="entry name" value="RNA_pol_sigma70_r2"/>
</dbReference>
<dbReference type="RefSeq" id="WP_188937826.1">
    <property type="nucleotide sequence ID" value="NZ_BMJC01000007.1"/>
</dbReference>
<dbReference type="Proteomes" id="UP000607559">
    <property type="component" value="Unassembled WGS sequence"/>
</dbReference>
<feature type="domain" description="RNA polymerase sigma factor 70 region 4 type 2" evidence="6">
    <location>
        <begin position="138"/>
        <end position="173"/>
    </location>
</feature>
<dbReference type="Pfam" id="PF08281">
    <property type="entry name" value="Sigma70_r4_2"/>
    <property type="match status" value="1"/>
</dbReference>
<keyword evidence="4" id="KW-0804">Transcription</keyword>
<dbReference type="InterPro" id="IPR013249">
    <property type="entry name" value="RNA_pol_sigma70_r4_t2"/>
</dbReference>
<dbReference type="SUPFAM" id="SSF88946">
    <property type="entry name" value="Sigma2 domain of RNA polymerase sigma factors"/>
    <property type="match status" value="1"/>
</dbReference>
<evidence type="ECO:0000256" key="3">
    <source>
        <dbReference type="ARBA" id="ARBA00023082"/>
    </source>
</evidence>
<dbReference type="InterPro" id="IPR014284">
    <property type="entry name" value="RNA_pol_sigma-70_dom"/>
</dbReference>
<keyword evidence="3" id="KW-0731">Sigma factor</keyword>
<evidence type="ECO:0000313" key="8">
    <source>
        <dbReference type="Proteomes" id="UP000607559"/>
    </source>
</evidence>
<keyword evidence="2" id="KW-0805">Transcription regulation</keyword>
<evidence type="ECO:0000313" key="7">
    <source>
        <dbReference type="EMBL" id="GGB23959.1"/>
    </source>
</evidence>
<dbReference type="InterPro" id="IPR013325">
    <property type="entry name" value="RNA_pol_sigma_r2"/>
</dbReference>
<dbReference type="PANTHER" id="PTHR43133">
    <property type="entry name" value="RNA POLYMERASE ECF-TYPE SIGMA FACTO"/>
    <property type="match status" value="1"/>
</dbReference>
<sequence length="194" mass="23319">MKTTTQGDDWFLLFREGDKNAFREVFERYYRPISYFALKILRDNTYAEDIVSETFRKAWDRKDKFATPRHLENFLYLVTRNACISYLRGDRVNQSTTREWIRMAEDNERADSSIDLERVQTKLMEVIFQKLQGLPGGEVIRMSYLEGKSTREIASELRMTENNVYIIKSRSLKVLRTMLTKNEWMFFVLIFMQW</sequence>
<evidence type="ECO:0000256" key="1">
    <source>
        <dbReference type="ARBA" id="ARBA00010641"/>
    </source>
</evidence>
<dbReference type="SUPFAM" id="SSF88659">
    <property type="entry name" value="Sigma3 and sigma4 domains of RNA polymerase sigma factors"/>
    <property type="match status" value="1"/>
</dbReference>
<dbReference type="GO" id="GO:0016987">
    <property type="term" value="F:sigma factor activity"/>
    <property type="evidence" value="ECO:0007669"/>
    <property type="project" value="UniProtKB-KW"/>
</dbReference>
<gene>
    <name evidence="7" type="ORF">GCM10011511_54820</name>
</gene>